<dbReference type="STRING" id="1048983.EL17_17460"/>
<dbReference type="AlphaFoldDB" id="A0A074KUD8"/>
<evidence type="ECO:0000313" key="2">
    <source>
        <dbReference type="Proteomes" id="UP000027821"/>
    </source>
</evidence>
<dbReference type="EMBL" id="JMIH01000024">
    <property type="protein sequence ID" value="KEO72524.1"/>
    <property type="molecule type" value="Genomic_DNA"/>
</dbReference>
<dbReference type="OrthoDB" id="820379at2"/>
<evidence type="ECO:0000313" key="1">
    <source>
        <dbReference type="EMBL" id="KEO72524.1"/>
    </source>
</evidence>
<keyword evidence="2" id="KW-1185">Reference proteome</keyword>
<comment type="caution">
    <text evidence="1">The sequence shown here is derived from an EMBL/GenBank/DDBJ whole genome shotgun (WGS) entry which is preliminary data.</text>
</comment>
<proteinExistence type="predicted"/>
<name>A0A074KUD8_9BACT</name>
<accession>A0A074KUD8</accession>
<reference evidence="1 2" key="1">
    <citation type="submission" date="2014-04" db="EMBL/GenBank/DDBJ databases">
        <title>Characterization and application of a salt tolerant electro-active bacterium.</title>
        <authorList>
            <person name="Yang L."/>
            <person name="Wei S."/>
            <person name="Tay Q.X.M."/>
        </authorList>
    </citation>
    <scope>NUCLEOTIDE SEQUENCE [LARGE SCALE GENOMIC DNA]</scope>
    <source>
        <strain evidence="1 2">LY1</strain>
    </source>
</reference>
<protein>
    <submittedName>
        <fullName evidence="1">Uncharacterized protein</fullName>
    </submittedName>
</protein>
<dbReference type="Proteomes" id="UP000027821">
    <property type="component" value="Unassembled WGS sequence"/>
</dbReference>
<dbReference type="RefSeq" id="WP_035077126.1">
    <property type="nucleotide sequence ID" value="NZ_JMIH01000024.1"/>
</dbReference>
<sequence length="203" mass="23783">MIDIEDDINCENFISIDSIYYLWTPIPANQRLDLIKIPEFNRYHLIKKSGDDIEYFLPYQYGVALDENFYPIPVDGDFNLSPILGSEIEFIYSEYYKNITNIRETGGYIYFNCFRNGLGRHLLFDSNKKNIISKGGAKEKINVKIITADSKYFYGYIFPTVYNELKNKGKSVENHPLLKDLEYTKFELDENPIIIKFHIPSPK</sequence>
<organism evidence="1 2">
    <name type="scientific">Anditalea andensis</name>
    <dbReference type="NCBI Taxonomy" id="1048983"/>
    <lineage>
        <taxon>Bacteria</taxon>
        <taxon>Pseudomonadati</taxon>
        <taxon>Bacteroidota</taxon>
        <taxon>Cytophagia</taxon>
        <taxon>Cytophagales</taxon>
        <taxon>Cytophagaceae</taxon>
        <taxon>Anditalea</taxon>
    </lineage>
</organism>
<gene>
    <name evidence="1" type="ORF">EL17_17460</name>
</gene>